<evidence type="ECO:0000313" key="3">
    <source>
        <dbReference type="Proteomes" id="UP001161325"/>
    </source>
</evidence>
<reference evidence="2" key="1">
    <citation type="submission" date="2022-08" db="EMBL/GenBank/DDBJ databases">
        <title>Draft genome sequencing of Roseisolibacter agri AW1220.</title>
        <authorList>
            <person name="Tobiishi Y."/>
            <person name="Tonouchi A."/>
        </authorList>
    </citation>
    <scope>NUCLEOTIDE SEQUENCE</scope>
    <source>
        <strain evidence="2">AW1220</strain>
    </source>
</reference>
<organism evidence="2 3">
    <name type="scientific">Roseisolibacter agri</name>
    <dbReference type="NCBI Taxonomy" id="2014610"/>
    <lineage>
        <taxon>Bacteria</taxon>
        <taxon>Pseudomonadati</taxon>
        <taxon>Gemmatimonadota</taxon>
        <taxon>Gemmatimonadia</taxon>
        <taxon>Gemmatimonadales</taxon>
        <taxon>Gemmatimonadaceae</taxon>
        <taxon>Roseisolibacter</taxon>
    </lineage>
</organism>
<feature type="transmembrane region" description="Helical" evidence="1">
    <location>
        <begin position="7"/>
        <end position="27"/>
    </location>
</feature>
<keyword evidence="3" id="KW-1185">Reference proteome</keyword>
<keyword evidence="1" id="KW-0812">Transmembrane</keyword>
<evidence type="ECO:0000256" key="1">
    <source>
        <dbReference type="SAM" id="Phobius"/>
    </source>
</evidence>
<dbReference type="AlphaFoldDB" id="A0AA37V172"/>
<dbReference type="EMBL" id="BRXS01000003">
    <property type="protein sequence ID" value="GLC25720.1"/>
    <property type="molecule type" value="Genomic_DNA"/>
</dbReference>
<evidence type="ECO:0000313" key="2">
    <source>
        <dbReference type="EMBL" id="GLC25720.1"/>
    </source>
</evidence>
<feature type="transmembrane region" description="Helical" evidence="1">
    <location>
        <begin position="33"/>
        <end position="51"/>
    </location>
</feature>
<protein>
    <submittedName>
        <fullName evidence="2">Uncharacterized protein</fullName>
    </submittedName>
</protein>
<proteinExistence type="predicted"/>
<sequence>MFSRHSFGIPGALGVLVLAFWLFGWAVMGWHAGLYHVLVPVGIALLAMQYVRRLNMEPED</sequence>
<name>A0AA37V172_9BACT</name>
<keyword evidence="1" id="KW-0472">Membrane</keyword>
<accession>A0AA37V172</accession>
<comment type="caution">
    <text evidence="2">The sequence shown here is derived from an EMBL/GenBank/DDBJ whole genome shotgun (WGS) entry which is preliminary data.</text>
</comment>
<gene>
    <name evidence="2" type="ORF">rosag_22330</name>
</gene>
<dbReference type="RefSeq" id="WP_284350181.1">
    <property type="nucleotide sequence ID" value="NZ_BRXS01000003.1"/>
</dbReference>
<keyword evidence="1" id="KW-1133">Transmembrane helix</keyword>
<dbReference type="Proteomes" id="UP001161325">
    <property type="component" value="Unassembled WGS sequence"/>
</dbReference>